<feature type="transmembrane region" description="Helical" evidence="7">
    <location>
        <begin position="147"/>
        <end position="170"/>
    </location>
</feature>
<name>A0ABW0AHS2_9ACTN</name>
<dbReference type="RefSeq" id="WP_344479789.1">
    <property type="nucleotide sequence ID" value="NZ_BAAASB010000013.1"/>
</dbReference>
<proteinExistence type="predicted"/>
<dbReference type="Proteomes" id="UP001596160">
    <property type="component" value="Unassembled WGS sequence"/>
</dbReference>
<evidence type="ECO:0000256" key="2">
    <source>
        <dbReference type="ARBA" id="ARBA00022475"/>
    </source>
</evidence>
<dbReference type="EMBL" id="JBHSKP010000009">
    <property type="protein sequence ID" value="MFC5153281.1"/>
    <property type="molecule type" value="Genomic_DNA"/>
</dbReference>
<evidence type="ECO:0000256" key="6">
    <source>
        <dbReference type="SAM" id="MobiDB-lite"/>
    </source>
</evidence>
<reference evidence="10" key="1">
    <citation type="journal article" date="2019" name="Int. J. Syst. Evol. Microbiol.">
        <title>The Global Catalogue of Microorganisms (GCM) 10K type strain sequencing project: providing services to taxonomists for standard genome sequencing and annotation.</title>
        <authorList>
            <consortium name="The Broad Institute Genomics Platform"/>
            <consortium name="The Broad Institute Genome Sequencing Center for Infectious Disease"/>
            <person name="Wu L."/>
            <person name="Ma J."/>
        </authorList>
    </citation>
    <scope>NUCLEOTIDE SEQUENCE [LARGE SCALE GENOMIC DNA]</scope>
    <source>
        <strain evidence="10">PCU 266</strain>
    </source>
</reference>
<comment type="subcellular location">
    <subcellularLocation>
        <location evidence="1">Cell membrane</location>
        <topology evidence="1">Multi-pass membrane protein</topology>
    </subcellularLocation>
</comment>
<feature type="transmembrane region" description="Helical" evidence="7">
    <location>
        <begin position="114"/>
        <end position="135"/>
    </location>
</feature>
<feature type="transmembrane region" description="Helical" evidence="7">
    <location>
        <begin position="320"/>
        <end position="340"/>
    </location>
</feature>
<keyword evidence="3 7" id="KW-0812">Transmembrane</keyword>
<evidence type="ECO:0000259" key="8">
    <source>
        <dbReference type="PROSITE" id="PS50850"/>
    </source>
</evidence>
<dbReference type="SUPFAM" id="SSF103473">
    <property type="entry name" value="MFS general substrate transporter"/>
    <property type="match status" value="1"/>
</dbReference>
<evidence type="ECO:0000256" key="1">
    <source>
        <dbReference type="ARBA" id="ARBA00004651"/>
    </source>
</evidence>
<dbReference type="InterPro" id="IPR020846">
    <property type="entry name" value="MFS_dom"/>
</dbReference>
<feature type="domain" description="Major facilitator superfamily (MFS) profile" evidence="8">
    <location>
        <begin position="24"/>
        <end position="402"/>
    </location>
</feature>
<feature type="region of interest" description="Disordered" evidence="6">
    <location>
        <begin position="403"/>
        <end position="431"/>
    </location>
</feature>
<dbReference type="InterPro" id="IPR050189">
    <property type="entry name" value="MFS_Efflux_Transporters"/>
</dbReference>
<feature type="transmembrane region" description="Helical" evidence="7">
    <location>
        <begin position="352"/>
        <end position="371"/>
    </location>
</feature>
<evidence type="ECO:0000256" key="5">
    <source>
        <dbReference type="ARBA" id="ARBA00023136"/>
    </source>
</evidence>
<feature type="compositionally biased region" description="Low complexity" evidence="6">
    <location>
        <begin position="419"/>
        <end position="431"/>
    </location>
</feature>
<dbReference type="Pfam" id="PF07690">
    <property type="entry name" value="MFS_1"/>
    <property type="match status" value="1"/>
</dbReference>
<dbReference type="InterPro" id="IPR011701">
    <property type="entry name" value="MFS"/>
</dbReference>
<dbReference type="PANTHER" id="PTHR43124:SF3">
    <property type="entry name" value="CHLORAMPHENICOL EFFLUX PUMP RV0191"/>
    <property type="match status" value="1"/>
</dbReference>
<feature type="transmembrane region" description="Helical" evidence="7">
    <location>
        <begin position="292"/>
        <end position="314"/>
    </location>
</feature>
<accession>A0ABW0AHS2</accession>
<dbReference type="PROSITE" id="PS50850">
    <property type="entry name" value="MFS"/>
    <property type="match status" value="1"/>
</dbReference>
<keyword evidence="10" id="KW-1185">Reference proteome</keyword>
<dbReference type="CDD" id="cd17324">
    <property type="entry name" value="MFS_NepI_like"/>
    <property type="match status" value="1"/>
</dbReference>
<sequence>MVSHAPVQNTGPDPAHTTPWQWFAVVVLALSTFVVVTSEMLPVGVLTPMADGLDISPGTAGFSLSITGLVTAVTAPAVPRFLGGLDRRLVLAVSMLVLALGNVLTVLADGFGMLVVSRIILGLGMGAVWGLAAAVATRIVAPRNIGLAVSATVSGVAAASVVGVPLGTFISNAWGWRSAFGILSAIAVVLAAGLVLTLPRLPRPETPVGADGQATAEQSLLRIPAVLVGLVLIVFIVTSHFAAYTYVRPVLEDRTGLSPGGIALVLLVYGLFGLIGNFATGAIAMKRSRSTILGLTTGIGASIALLALFSTVPILTGVSVALWGLTYGGLSVGCQIWMTYAAPSRVEQVTGLYVGVFTAAIALGAFLGGTVVEAAGISTLLWGAVVLAAVALLVGILGPGPASPADGPAEQTAEKPEAEAATATATAEPRP</sequence>
<evidence type="ECO:0000256" key="7">
    <source>
        <dbReference type="SAM" id="Phobius"/>
    </source>
</evidence>
<dbReference type="Gene3D" id="1.20.1250.20">
    <property type="entry name" value="MFS general substrate transporter like domains"/>
    <property type="match status" value="1"/>
</dbReference>
<feature type="transmembrane region" description="Helical" evidence="7">
    <location>
        <begin position="176"/>
        <end position="198"/>
    </location>
</feature>
<evidence type="ECO:0000313" key="9">
    <source>
        <dbReference type="EMBL" id="MFC5153281.1"/>
    </source>
</evidence>
<keyword evidence="5 7" id="KW-0472">Membrane</keyword>
<evidence type="ECO:0000256" key="3">
    <source>
        <dbReference type="ARBA" id="ARBA00022692"/>
    </source>
</evidence>
<evidence type="ECO:0000313" key="10">
    <source>
        <dbReference type="Proteomes" id="UP001596160"/>
    </source>
</evidence>
<feature type="transmembrane region" description="Helical" evidence="7">
    <location>
        <begin position="219"/>
        <end position="242"/>
    </location>
</feature>
<comment type="caution">
    <text evidence="9">The sequence shown here is derived from an EMBL/GenBank/DDBJ whole genome shotgun (WGS) entry which is preliminary data.</text>
</comment>
<dbReference type="PANTHER" id="PTHR43124">
    <property type="entry name" value="PURINE EFFLUX PUMP PBUE"/>
    <property type="match status" value="1"/>
</dbReference>
<dbReference type="InterPro" id="IPR036259">
    <property type="entry name" value="MFS_trans_sf"/>
</dbReference>
<evidence type="ECO:0000256" key="4">
    <source>
        <dbReference type="ARBA" id="ARBA00022989"/>
    </source>
</evidence>
<keyword evidence="4 7" id="KW-1133">Transmembrane helix</keyword>
<organism evidence="9 10">
    <name type="scientific">Streptomyces amakusaensis</name>
    <dbReference type="NCBI Taxonomy" id="67271"/>
    <lineage>
        <taxon>Bacteria</taxon>
        <taxon>Bacillati</taxon>
        <taxon>Actinomycetota</taxon>
        <taxon>Actinomycetes</taxon>
        <taxon>Kitasatosporales</taxon>
        <taxon>Streptomycetaceae</taxon>
        <taxon>Streptomyces</taxon>
    </lineage>
</organism>
<keyword evidence="2" id="KW-1003">Cell membrane</keyword>
<gene>
    <name evidence="9" type="ORF">ACFPRH_16215</name>
</gene>
<feature type="transmembrane region" description="Helical" evidence="7">
    <location>
        <begin position="20"/>
        <end position="41"/>
    </location>
</feature>
<protein>
    <submittedName>
        <fullName evidence="9">MFS transporter</fullName>
    </submittedName>
</protein>
<feature type="transmembrane region" description="Helical" evidence="7">
    <location>
        <begin position="262"/>
        <end position="285"/>
    </location>
</feature>
<feature type="transmembrane region" description="Helical" evidence="7">
    <location>
        <begin position="377"/>
        <end position="397"/>
    </location>
</feature>
<feature type="transmembrane region" description="Helical" evidence="7">
    <location>
        <begin position="89"/>
        <end position="108"/>
    </location>
</feature>